<dbReference type="Gene3D" id="2.40.50.140">
    <property type="entry name" value="Nucleic acid-binding proteins"/>
    <property type="match status" value="2"/>
</dbReference>
<comment type="caution">
    <text evidence="2">The sequence shown here is derived from an EMBL/GenBank/DDBJ whole genome shotgun (WGS) entry which is preliminary data.</text>
</comment>
<organism evidence="2 3">
    <name type="scientific">Stylosanthes scabra</name>
    <dbReference type="NCBI Taxonomy" id="79078"/>
    <lineage>
        <taxon>Eukaryota</taxon>
        <taxon>Viridiplantae</taxon>
        <taxon>Streptophyta</taxon>
        <taxon>Embryophyta</taxon>
        <taxon>Tracheophyta</taxon>
        <taxon>Spermatophyta</taxon>
        <taxon>Magnoliopsida</taxon>
        <taxon>eudicotyledons</taxon>
        <taxon>Gunneridae</taxon>
        <taxon>Pentapetalae</taxon>
        <taxon>rosids</taxon>
        <taxon>fabids</taxon>
        <taxon>Fabales</taxon>
        <taxon>Fabaceae</taxon>
        <taxon>Papilionoideae</taxon>
        <taxon>50 kb inversion clade</taxon>
        <taxon>dalbergioids sensu lato</taxon>
        <taxon>Dalbergieae</taxon>
        <taxon>Pterocarpus clade</taxon>
        <taxon>Stylosanthes</taxon>
    </lineage>
</organism>
<dbReference type="Pfam" id="PF02721">
    <property type="entry name" value="DUF223"/>
    <property type="match status" value="1"/>
</dbReference>
<dbReference type="SUPFAM" id="SSF50249">
    <property type="entry name" value="Nucleic acid-binding proteins"/>
    <property type="match status" value="1"/>
</dbReference>
<evidence type="ECO:0000313" key="3">
    <source>
        <dbReference type="Proteomes" id="UP001341840"/>
    </source>
</evidence>
<proteinExistence type="predicted"/>
<dbReference type="CDD" id="cd04480">
    <property type="entry name" value="RPA1_DBD_A_like"/>
    <property type="match status" value="1"/>
</dbReference>
<protein>
    <recommendedName>
        <fullName evidence="1">Replication protein A 70 kDa DNA-binding subunit B/D first OB fold domain-containing protein</fullName>
    </recommendedName>
</protein>
<dbReference type="InterPro" id="IPR012340">
    <property type="entry name" value="NA-bd_OB-fold"/>
</dbReference>
<gene>
    <name evidence="2" type="ORF">PIB30_001660</name>
</gene>
<dbReference type="PANTHER" id="PTHR47165:SF4">
    <property type="entry name" value="OS03G0429900 PROTEIN"/>
    <property type="match status" value="1"/>
</dbReference>
<dbReference type="Proteomes" id="UP001341840">
    <property type="component" value="Unassembled WGS sequence"/>
</dbReference>
<dbReference type="EMBL" id="JASCZI010090624">
    <property type="protein sequence ID" value="MED6142893.1"/>
    <property type="molecule type" value="Genomic_DNA"/>
</dbReference>
<dbReference type="InterPro" id="IPR003871">
    <property type="entry name" value="RFA1B/D_OB_1st"/>
</dbReference>
<keyword evidence="3" id="KW-1185">Reference proteome</keyword>
<accession>A0ABU6T4K7</accession>
<sequence>MDKRKKRTIELLVLDSEKDRIHCVIKSPLVSTYERSVVEGKAYIMSNLDVEPNEGNYRATRHPCQIVFKRQTQIRTVIDYIIPEYAFEFTPVSMIRSGFRDDSFLIDFMGLLCGKSELKEFSKKPKSVNLLDIELDDLRLLEHGPTISTKVVAIESQLP</sequence>
<dbReference type="PANTHER" id="PTHR47165">
    <property type="entry name" value="OS03G0429900 PROTEIN"/>
    <property type="match status" value="1"/>
</dbReference>
<feature type="domain" description="Replication protein A 70 kDa DNA-binding subunit B/D first OB fold" evidence="1">
    <location>
        <begin position="4"/>
        <end position="75"/>
    </location>
</feature>
<reference evidence="2 3" key="1">
    <citation type="journal article" date="2023" name="Plants (Basel)">
        <title>Bridging the Gap: Combining Genomics and Transcriptomics Approaches to Understand Stylosanthes scabra, an Orphan Legume from the Brazilian Caatinga.</title>
        <authorList>
            <person name="Ferreira-Neto J.R.C."/>
            <person name="da Silva M.D."/>
            <person name="Binneck E."/>
            <person name="de Melo N.F."/>
            <person name="da Silva R.H."/>
            <person name="de Melo A.L.T.M."/>
            <person name="Pandolfi V."/>
            <person name="Bustamante F.O."/>
            <person name="Brasileiro-Vidal A.C."/>
            <person name="Benko-Iseppon A.M."/>
        </authorList>
    </citation>
    <scope>NUCLEOTIDE SEQUENCE [LARGE SCALE GENOMIC DNA]</scope>
    <source>
        <tissue evidence="2">Leaves</tissue>
    </source>
</reference>
<evidence type="ECO:0000313" key="2">
    <source>
        <dbReference type="EMBL" id="MED6142893.1"/>
    </source>
</evidence>
<name>A0ABU6T4K7_9FABA</name>
<evidence type="ECO:0000259" key="1">
    <source>
        <dbReference type="Pfam" id="PF02721"/>
    </source>
</evidence>